<dbReference type="Proteomes" id="UP000813444">
    <property type="component" value="Unassembled WGS sequence"/>
</dbReference>
<dbReference type="GO" id="GO:0003676">
    <property type="term" value="F:nucleic acid binding"/>
    <property type="evidence" value="ECO:0007669"/>
    <property type="project" value="InterPro"/>
</dbReference>
<protein>
    <recommendedName>
        <fullName evidence="4">RRM domain-containing protein</fullName>
    </recommendedName>
</protein>
<evidence type="ECO:0000313" key="2">
    <source>
        <dbReference type="EMBL" id="KAH7310488.1"/>
    </source>
</evidence>
<evidence type="ECO:0000256" key="1">
    <source>
        <dbReference type="SAM" id="MobiDB-lite"/>
    </source>
</evidence>
<comment type="caution">
    <text evidence="2">The sequence shown here is derived from an EMBL/GenBank/DDBJ whole genome shotgun (WGS) entry which is preliminary data.</text>
</comment>
<name>A0A8K0WMF3_9HYPO</name>
<keyword evidence="3" id="KW-1185">Reference proteome</keyword>
<dbReference type="EMBL" id="JAGPNK010000012">
    <property type="protein sequence ID" value="KAH7310488.1"/>
    <property type="molecule type" value="Genomic_DNA"/>
</dbReference>
<evidence type="ECO:0000313" key="3">
    <source>
        <dbReference type="Proteomes" id="UP000813444"/>
    </source>
</evidence>
<evidence type="ECO:0008006" key="4">
    <source>
        <dbReference type="Google" id="ProtNLM"/>
    </source>
</evidence>
<feature type="region of interest" description="Disordered" evidence="1">
    <location>
        <begin position="251"/>
        <end position="275"/>
    </location>
</feature>
<dbReference type="AlphaFoldDB" id="A0A8K0WMF3"/>
<dbReference type="InterPro" id="IPR035979">
    <property type="entry name" value="RBD_domain_sf"/>
</dbReference>
<sequence>MSRTAYTTPSFGNPDVAMNWLFGENSASSIRHGPTASAFERNQAIPFDRLGLDLSFNAIPSTGCMTPSLYAGSPPTSDDRIPAFASPRIRPDVGLNSLNQSIQTSWNKMLGQRVLAPVNANLKRLPSLQLPISFPGALGQYQPAPSSMIPSSMGGFSNLTTPSHSPVALQSLKQIPLPINRPFTPTYRWRTEAQESPTSPFGGPIRQGPPSLPALSDAVHSPLGISGNDTTRAARSNTLPRQKVNAWTPIQPSQAPATNLQPPIGHESPGRKFHPMQAVAQPDPALRSVQPCAPAAPGPQGASFRFSPEYRGMHTESNASAEHLSPDQNCSLWLTNLPAGVTVHELLSNVRGVGRVFRTFINPANNVQHRTAAAKLVFFTPEAARGLRALSFSRGLFIRGHRVNVTLNRIKSGEYAPARAADKLSRVLIITGRTYFVNPAALNDYFKARFIFEVDEVKTLICTEERCVLEFRFGSYQCQSQMGKMALEKDRPDGFEKVEFGEDPCDVGDTMTAYTIAAQRIQGMGM</sequence>
<accession>A0A8K0WMF3</accession>
<proteinExistence type="predicted"/>
<organism evidence="2 3">
    <name type="scientific">Stachybotrys elegans</name>
    <dbReference type="NCBI Taxonomy" id="80388"/>
    <lineage>
        <taxon>Eukaryota</taxon>
        <taxon>Fungi</taxon>
        <taxon>Dikarya</taxon>
        <taxon>Ascomycota</taxon>
        <taxon>Pezizomycotina</taxon>
        <taxon>Sordariomycetes</taxon>
        <taxon>Hypocreomycetidae</taxon>
        <taxon>Hypocreales</taxon>
        <taxon>Stachybotryaceae</taxon>
        <taxon>Stachybotrys</taxon>
    </lineage>
</organism>
<feature type="compositionally biased region" description="Polar residues" evidence="1">
    <location>
        <begin position="251"/>
        <end position="261"/>
    </location>
</feature>
<dbReference type="SUPFAM" id="SSF54928">
    <property type="entry name" value="RNA-binding domain, RBD"/>
    <property type="match status" value="1"/>
</dbReference>
<reference evidence="2" key="1">
    <citation type="journal article" date="2021" name="Nat. Commun.">
        <title>Genetic determinants of endophytism in the Arabidopsis root mycobiome.</title>
        <authorList>
            <person name="Mesny F."/>
            <person name="Miyauchi S."/>
            <person name="Thiergart T."/>
            <person name="Pickel B."/>
            <person name="Atanasova L."/>
            <person name="Karlsson M."/>
            <person name="Huettel B."/>
            <person name="Barry K.W."/>
            <person name="Haridas S."/>
            <person name="Chen C."/>
            <person name="Bauer D."/>
            <person name="Andreopoulos W."/>
            <person name="Pangilinan J."/>
            <person name="LaButti K."/>
            <person name="Riley R."/>
            <person name="Lipzen A."/>
            <person name="Clum A."/>
            <person name="Drula E."/>
            <person name="Henrissat B."/>
            <person name="Kohler A."/>
            <person name="Grigoriev I.V."/>
            <person name="Martin F.M."/>
            <person name="Hacquard S."/>
        </authorList>
    </citation>
    <scope>NUCLEOTIDE SEQUENCE</scope>
    <source>
        <strain evidence="2">MPI-CAGE-CH-0235</strain>
    </source>
</reference>
<dbReference type="OrthoDB" id="3508416at2759"/>
<gene>
    <name evidence="2" type="ORF">B0I35DRAFT_74904</name>
</gene>